<dbReference type="PROSITE" id="PS50234">
    <property type="entry name" value="VWFA"/>
    <property type="match status" value="1"/>
</dbReference>
<dbReference type="InterPro" id="IPR001304">
    <property type="entry name" value="C-type_lectin-like"/>
</dbReference>
<dbReference type="Pfam" id="PF24415">
    <property type="entry name" value="Ig_Irg-7"/>
    <property type="match status" value="3"/>
</dbReference>
<dbReference type="PROSITE" id="PS50287">
    <property type="entry name" value="SRCR_2"/>
    <property type="match status" value="1"/>
</dbReference>
<reference evidence="9" key="1">
    <citation type="submission" date="2023-10" db="EMBL/GenBank/DDBJ databases">
        <title>Genome assembly of Pristionchus species.</title>
        <authorList>
            <person name="Yoshida K."/>
            <person name="Sommer R.J."/>
        </authorList>
    </citation>
    <scope>NUCLEOTIDE SEQUENCE</scope>
    <source>
        <strain evidence="9">RS5133</strain>
    </source>
</reference>
<dbReference type="EMBL" id="BTSY01000003">
    <property type="protein sequence ID" value="GMT19780.1"/>
    <property type="molecule type" value="Genomic_DNA"/>
</dbReference>
<dbReference type="CDD" id="cd00037">
    <property type="entry name" value="CLECT"/>
    <property type="match status" value="1"/>
</dbReference>
<dbReference type="Pfam" id="PF00059">
    <property type="entry name" value="Lectin_C"/>
    <property type="match status" value="1"/>
</dbReference>
<dbReference type="InterPro" id="IPR016187">
    <property type="entry name" value="CTDL_fold"/>
</dbReference>
<feature type="domain" description="EGF-like" evidence="5">
    <location>
        <begin position="848"/>
        <end position="880"/>
    </location>
</feature>
<feature type="domain" description="EGF-like" evidence="5">
    <location>
        <begin position="1476"/>
        <end position="1510"/>
    </location>
</feature>
<dbReference type="InterPro" id="IPR053295">
    <property type="entry name" value="Innate_immunity_reg"/>
</dbReference>
<dbReference type="Gene3D" id="3.40.50.410">
    <property type="entry name" value="von Willebrand factor, type A domain"/>
    <property type="match status" value="1"/>
</dbReference>
<dbReference type="SMART" id="SM00034">
    <property type="entry name" value="CLECT"/>
    <property type="match status" value="1"/>
</dbReference>
<dbReference type="SUPFAM" id="SSF56436">
    <property type="entry name" value="C-type lectin-like"/>
    <property type="match status" value="1"/>
</dbReference>
<dbReference type="InterPro" id="IPR002035">
    <property type="entry name" value="VWF_A"/>
</dbReference>
<dbReference type="Pfam" id="PF23623">
    <property type="entry name" value="GBD_IRG7_N"/>
    <property type="match status" value="1"/>
</dbReference>
<keyword evidence="1" id="KW-0245">EGF-like domain</keyword>
<evidence type="ECO:0000313" key="9">
    <source>
        <dbReference type="EMBL" id="GMT19780.1"/>
    </source>
</evidence>
<feature type="domain" description="SRCR" evidence="8">
    <location>
        <begin position="1137"/>
        <end position="1203"/>
    </location>
</feature>
<evidence type="ECO:0000256" key="1">
    <source>
        <dbReference type="PROSITE-ProRule" id="PRU00076"/>
    </source>
</evidence>
<dbReference type="Gene3D" id="3.10.100.10">
    <property type="entry name" value="Mannose-Binding Protein A, subunit A"/>
    <property type="match status" value="1"/>
</dbReference>
<evidence type="ECO:0008006" key="11">
    <source>
        <dbReference type="Google" id="ProtNLM"/>
    </source>
</evidence>
<dbReference type="InterPro" id="IPR057086">
    <property type="entry name" value="GBD_Irg-7_N"/>
</dbReference>
<feature type="domain" description="VWFA" evidence="7">
    <location>
        <begin position="1961"/>
        <end position="2147"/>
    </location>
</feature>
<feature type="disulfide bond" evidence="1">
    <location>
        <begin position="1500"/>
        <end position="1509"/>
    </location>
</feature>
<evidence type="ECO:0000256" key="3">
    <source>
        <dbReference type="SAM" id="MobiDB-lite"/>
    </source>
</evidence>
<accession>A0AAV5VM72</accession>
<dbReference type="PROSITE" id="PS50041">
    <property type="entry name" value="C_TYPE_LECTIN_2"/>
    <property type="match status" value="1"/>
</dbReference>
<evidence type="ECO:0000313" key="10">
    <source>
        <dbReference type="Proteomes" id="UP001432322"/>
    </source>
</evidence>
<dbReference type="Proteomes" id="UP001432322">
    <property type="component" value="Unassembled WGS sequence"/>
</dbReference>
<dbReference type="SUPFAM" id="SSF53300">
    <property type="entry name" value="vWA-like"/>
    <property type="match status" value="1"/>
</dbReference>
<organism evidence="9 10">
    <name type="scientific">Pristionchus fissidentatus</name>
    <dbReference type="NCBI Taxonomy" id="1538716"/>
    <lineage>
        <taxon>Eukaryota</taxon>
        <taxon>Metazoa</taxon>
        <taxon>Ecdysozoa</taxon>
        <taxon>Nematoda</taxon>
        <taxon>Chromadorea</taxon>
        <taxon>Rhabditida</taxon>
        <taxon>Rhabditina</taxon>
        <taxon>Diplogasteromorpha</taxon>
        <taxon>Diplogasteroidea</taxon>
        <taxon>Neodiplogasteridae</taxon>
        <taxon>Pristionchus</taxon>
    </lineage>
</organism>
<protein>
    <recommendedName>
        <fullName evidence="11">C-type lectin</fullName>
    </recommendedName>
</protein>
<dbReference type="InterPro" id="IPR001190">
    <property type="entry name" value="SRCR"/>
</dbReference>
<evidence type="ECO:0000259" key="8">
    <source>
        <dbReference type="PROSITE" id="PS50287"/>
    </source>
</evidence>
<dbReference type="GO" id="GO:0016020">
    <property type="term" value="C:membrane"/>
    <property type="evidence" value="ECO:0007669"/>
    <property type="project" value="InterPro"/>
</dbReference>
<dbReference type="PANTHER" id="PTHR47324:SF1">
    <property type="entry name" value="EGF-LIKE DOMAIN-CONTAINING PROTEIN-RELATED"/>
    <property type="match status" value="1"/>
</dbReference>
<dbReference type="InterPro" id="IPR016186">
    <property type="entry name" value="C-type_lectin-like/link_sf"/>
</dbReference>
<dbReference type="SMART" id="SM00181">
    <property type="entry name" value="EGF"/>
    <property type="match status" value="3"/>
</dbReference>
<dbReference type="PROSITE" id="PS51257">
    <property type="entry name" value="PROKAR_LIPOPROTEIN"/>
    <property type="match status" value="1"/>
</dbReference>
<dbReference type="PROSITE" id="PS01186">
    <property type="entry name" value="EGF_2"/>
    <property type="match status" value="3"/>
</dbReference>
<dbReference type="PANTHER" id="PTHR47324">
    <property type="entry name" value="PROTEIN IRG-7-RELATED"/>
    <property type="match status" value="1"/>
</dbReference>
<dbReference type="InterPro" id="IPR000742">
    <property type="entry name" value="EGF"/>
</dbReference>
<evidence type="ECO:0000256" key="2">
    <source>
        <dbReference type="PROSITE-ProRule" id="PRU00196"/>
    </source>
</evidence>
<feature type="compositionally biased region" description="Low complexity" evidence="3">
    <location>
        <begin position="1932"/>
        <end position="1948"/>
    </location>
</feature>
<name>A0AAV5VM72_9BILA</name>
<feature type="region of interest" description="Disordered" evidence="3">
    <location>
        <begin position="1931"/>
        <end position="1953"/>
    </location>
</feature>
<proteinExistence type="predicted"/>
<evidence type="ECO:0000259" key="6">
    <source>
        <dbReference type="PROSITE" id="PS50041"/>
    </source>
</evidence>
<dbReference type="InterPro" id="IPR006582">
    <property type="entry name" value="MD_domain"/>
</dbReference>
<evidence type="ECO:0000256" key="4">
    <source>
        <dbReference type="SAM" id="SignalP"/>
    </source>
</evidence>
<feature type="disulfide bond" evidence="1">
    <location>
        <begin position="870"/>
        <end position="879"/>
    </location>
</feature>
<dbReference type="InterPro" id="IPR057085">
    <property type="entry name" value="Ig_Irg-7"/>
</dbReference>
<evidence type="ECO:0000259" key="7">
    <source>
        <dbReference type="PROSITE" id="PS50234"/>
    </source>
</evidence>
<feature type="domain" description="C-type lectin" evidence="6">
    <location>
        <begin position="1177"/>
        <end position="1293"/>
    </location>
</feature>
<keyword evidence="4" id="KW-0732">Signal</keyword>
<gene>
    <name evidence="9" type="ORF">PFISCL1PPCAC_11077</name>
</gene>
<feature type="signal peptide" evidence="4">
    <location>
        <begin position="1"/>
        <end position="19"/>
    </location>
</feature>
<dbReference type="PROSITE" id="PS50026">
    <property type="entry name" value="EGF_3"/>
    <property type="match status" value="2"/>
</dbReference>
<dbReference type="InterPro" id="IPR036465">
    <property type="entry name" value="vWFA_dom_sf"/>
</dbReference>
<comment type="caution">
    <text evidence="2">Lacks conserved residue(s) required for the propagation of feature annotation.</text>
</comment>
<dbReference type="Gene3D" id="2.10.25.10">
    <property type="entry name" value="Laminin"/>
    <property type="match status" value="3"/>
</dbReference>
<keyword evidence="1" id="KW-1015">Disulfide bond</keyword>
<sequence>MRGLLCVAIAATLACVASGAFRGQFANMFNTWHPGQDVKYVKDFDHLSEISHPETHEVEHTRKKRNAIEAARYASGNPITKACDRPGYTGQYCEFPICEEYNPFPNPEQYLTNVGYVIDLTDLGNCTHKHEIIVDESMYDIRIEVQSYEKVSPQLVITDSQGYVGKPDEEHADDDRYIAYFKVLAAGYYTLQPSAASIDSRCIMTTTAQTVMSISGGFQTDDRDRNDFPDNNAAAHQFNSILLHLNGARSPAELKTISVIGPDNFMFRPRLLDKRYGCQYEYYFDSLFCYTKGSYALIVEGVDFFGNPFRRTAPFDCLYKPGPPTSAAPPTTTTVAPTGCNNGGVFLNSGGKDSCVCQDHWTGPDCSQPLCINGGTLLEGKCFCTIGFEGDHCEQVKCEPNSNHGFGVDKPTLILVVRVREENNEIMKQVQKAVDEVVANLQTFDPLYLSRFHVVFFNAHTNFMSKHYSSVREFDLDFLKATISSNTVGGCTDGVIGAVTTGLTDMQLTQGSTIYVITDAVADDYDTEMEGLLQFNSYWRATINFVYVEPTAESQCVTDLSDPGFRSFDSIANRFGGMAWHVDDRSKVYDVMYGHLNSIIYKSQLMLSVDRDECGNGLGKVIQVEKTSENLVFISKGREFGLTIVGPQGDKLQPQVIVKQGIFNVWQISDPLPGAYLVKATTTPATASCNFRAYQARFQSYSPDSPVEAFWAISTDVDTDAIFYQPLSGMDNHPVFHIENWGETEDYDHAFAFLNMYAVRNGVEQEVYASNGLFRGGCSFHFYFPSFRCRPNENLHYEFNVRTEEGFYVQRAGVMMCFNSIPTPKPPTECQNGGVKVNDSCLCQPHYEGDHCQSVICENGGTPYFGACQCPAGWTGPFCLYAECSEPGPVPNFGYHVDMAFLVEVTQKGVGQIQSLIQNLPEIIRDVTSQHPEWIDRLVLIGYNSNDVIGMIDTPIGSTKKFFDTLTQWANSNPIDDGCKVKVWPALYKLLNTRQDGSDQRLLPDRSVINIFEASLPNNDDDPYMMASTSEELLERKTITNVFQWKDPNGANSWRCNGEQSDFVYLEQAARRGDGKMYTLSNGDVGKAIRMIPTLFSSSIVYKYHSEDCTMGHDIFFPVDAYTQTVTAIVAGNDATVELMKYDGTPFTSDGRIEILNDDRNHVVEFRNPCDSDWDPISQYCMYFNAALVKTFTEANLLCQHMGGFVTDDLTKEKNDWLKASMAGQKAWLGLTFVNNQWVFQHDDGTTMPVPPAVNFWVNGVIPTNSALGSCAYFSNGLWYQEACDQKHLVVCQKHLFDNDNQASDLGDDDMSPGKYYLNVKTEIEGTWKGCDVEVRVQSDLNVEFGFVDGLRKDSIHPVANVDSDANRVVSSISIGKGKTQTSLLQHVQLRSDDASSILLEAATYSYRLGCSYEWVSQPLTCEQTNGEDFSVVMIGEDDTGNTFQRYSTSLCYKWYICANGGVYSNGQCLCPDYYTGEDCRTPICQNGGMPAMTGRKCHCPKGYGGDACQYVQCDVNSGATFSNNDKALILVIEKSENTADAIQSLANSFHTIVTNMRDHHQEWIKYFLLETFTVDGKLDDLAMYYDTDDLIAHLDQIATESKTIPGACQGPIWTAFDHFFGSQFTQYLSGAEVLLVAAAAPLDADLAAVHATMEKFDVQTPIIDYLHVESPQCYVDDWAKGLGDFANFLSTTGGTIFRAQPADVGPSMEAFLPSRYAAQRLSYSDPFNCQNNEIFVQVDTYMTELYLMVGGKNARADIEDPKQNQMGFISYWTSDEQSLFRIYPQFPGTYKITISSPDRACFPLVYGFGGAQVFFGFVQGFNYLDTPKPYAVFGAANFPVFAIYDETKRNQSDTDVLYMASMTRQSFAGVSEDPYLSDVDYRDDCTYNYIGKAFSCTQENDVVTLSVSGIDESNQAFTRQTTTYCKADGSTKTTAAPVPTKTTEAPPTTTPPMPKTLNFDILFIIDETEKEGFIKDVAEPFIEKTLSIYTASQKFARVGLITMPQKAGQSMPVAFLSSIDSMDALDQDLTSLEDFNIAGDGEYLTQALQFANNPLKYRQEEHGYRNGISNHLIVILTEKNKFADKDGAIQEIQNIAEAQSYGVIAVGYGGGDWTDLTEIAGSDCVSIAADSAALLDTTTAFIQQKIWDATFNGGRYCAPVNIAMASRNH</sequence>
<keyword evidence="10" id="KW-1185">Reference proteome</keyword>
<comment type="caution">
    <text evidence="9">The sequence shown here is derived from an EMBL/GenBank/DDBJ whole genome shotgun (WGS) entry which is preliminary data.</text>
</comment>
<dbReference type="SMART" id="SM00604">
    <property type="entry name" value="MD"/>
    <property type="match status" value="2"/>
</dbReference>
<evidence type="ECO:0000259" key="5">
    <source>
        <dbReference type="PROSITE" id="PS50026"/>
    </source>
</evidence>
<dbReference type="PROSITE" id="PS00022">
    <property type="entry name" value="EGF_1"/>
    <property type="match status" value="3"/>
</dbReference>
<feature type="chain" id="PRO_5043865297" description="C-type lectin" evidence="4">
    <location>
        <begin position="20"/>
        <end position="2170"/>
    </location>
</feature>
<dbReference type="Pfam" id="PF00092">
    <property type="entry name" value="VWA"/>
    <property type="match status" value="1"/>
</dbReference>